<proteinExistence type="predicted"/>
<dbReference type="InterPro" id="IPR050111">
    <property type="entry name" value="C-type_lectin/snaclec_domain"/>
</dbReference>
<reference evidence="2" key="1">
    <citation type="submission" date="2023-01" db="EMBL/GenBank/DDBJ databases">
        <title>Genome assembly of the deep-sea coral Lophelia pertusa.</title>
        <authorList>
            <person name="Herrera S."/>
            <person name="Cordes E."/>
        </authorList>
    </citation>
    <scope>NUCLEOTIDE SEQUENCE</scope>
    <source>
        <strain evidence="2">USNM1676648</strain>
        <tissue evidence="2">Polyp</tissue>
    </source>
</reference>
<feature type="domain" description="C-type lectin" evidence="1">
    <location>
        <begin position="40"/>
        <end position="154"/>
    </location>
</feature>
<evidence type="ECO:0000313" key="3">
    <source>
        <dbReference type="Proteomes" id="UP001163046"/>
    </source>
</evidence>
<gene>
    <name evidence="2" type="ORF">OS493_013441</name>
</gene>
<dbReference type="OrthoDB" id="5958396at2759"/>
<dbReference type="AlphaFoldDB" id="A0A9W9YDL3"/>
<dbReference type="EMBL" id="MU827783">
    <property type="protein sequence ID" value="KAJ7336064.1"/>
    <property type="molecule type" value="Genomic_DNA"/>
</dbReference>
<dbReference type="SUPFAM" id="SSF56436">
    <property type="entry name" value="C-type lectin-like"/>
    <property type="match status" value="1"/>
</dbReference>
<evidence type="ECO:0000259" key="1">
    <source>
        <dbReference type="PROSITE" id="PS50041"/>
    </source>
</evidence>
<dbReference type="SMART" id="SM00034">
    <property type="entry name" value="CLECT"/>
    <property type="match status" value="1"/>
</dbReference>
<dbReference type="CDD" id="cd00037">
    <property type="entry name" value="CLECT"/>
    <property type="match status" value="1"/>
</dbReference>
<evidence type="ECO:0000313" key="2">
    <source>
        <dbReference type="EMBL" id="KAJ7336064.1"/>
    </source>
</evidence>
<dbReference type="InterPro" id="IPR001304">
    <property type="entry name" value="C-type_lectin-like"/>
</dbReference>
<name>A0A9W9YDL3_9CNID</name>
<sequence length="173" mass="19737">MADDILNRLSAFPNLPKQDPGIMENIEEALEPCVGGWSQFEDNCYRVEPEALSWDDAEKRCDKLEAELVKINSKEENEFVLQLARRFAGERKQIWIGLKWESRAFYWSDNSIPVYTNWAEDEPNGNAKEPCGSMYIAQTVLPNKASGYWNDLTCGARTDQYASGLVCKKLALF</sequence>
<keyword evidence="3" id="KW-1185">Reference proteome</keyword>
<dbReference type="PANTHER" id="PTHR22803">
    <property type="entry name" value="MANNOSE, PHOSPHOLIPASE, LECTIN RECEPTOR RELATED"/>
    <property type="match status" value="1"/>
</dbReference>
<organism evidence="2 3">
    <name type="scientific">Desmophyllum pertusum</name>
    <dbReference type="NCBI Taxonomy" id="174260"/>
    <lineage>
        <taxon>Eukaryota</taxon>
        <taxon>Metazoa</taxon>
        <taxon>Cnidaria</taxon>
        <taxon>Anthozoa</taxon>
        <taxon>Hexacorallia</taxon>
        <taxon>Scleractinia</taxon>
        <taxon>Caryophylliina</taxon>
        <taxon>Caryophylliidae</taxon>
        <taxon>Desmophyllum</taxon>
    </lineage>
</organism>
<dbReference type="PROSITE" id="PS50041">
    <property type="entry name" value="C_TYPE_LECTIN_2"/>
    <property type="match status" value="1"/>
</dbReference>
<dbReference type="Pfam" id="PF00059">
    <property type="entry name" value="Lectin_C"/>
    <property type="match status" value="1"/>
</dbReference>
<dbReference type="InterPro" id="IPR016187">
    <property type="entry name" value="CTDL_fold"/>
</dbReference>
<protein>
    <recommendedName>
        <fullName evidence="1">C-type lectin domain-containing protein</fullName>
    </recommendedName>
</protein>
<accession>A0A9W9YDL3</accession>
<dbReference type="Gene3D" id="3.10.100.10">
    <property type="entry name" value="Mannose-Binding Protein A, subunit A"/>
    <property type="match status" value="1"/>
</dbReference>
<comment type="caution">
    <text evidence="2">The sequence shown here is derived from an EMBL/GenBank/DDBJ whole genome shotgun (WGS) entry which is preliminary data.</text>
</comment>
<dbReference type="Proteomes" id="UP001163046">
    <property type="component" value="Unassembled WGS sequence"/>
</dbReference>
<dbReference type="InterPro" id="IPR016186">
    <property type="entry name" value="C-type_lectin-like/link_sf"/>
</dbReference>